<comment type="subcellular location">
    <subcellularLocation>
        <location evidence="1">Cell envelope</location>
    </subcellularLocation>
</comment>
<comment type="caution">
    <text evidence="7">The sequence shown here is derived from an EMBL/GenBank/DDBJ whole genome shotgun (WGS) entry which is preliminary data.</text>
</comment>
<reference evidence="7 8" key="1">
    <citation type="journal article" date="2019" name="PLoS ONE">
        <title>Pup mortality in New Zealand sea lions (Phocarctos hookeri) at Enderby Island, Auckland Islands, 2013-18.</title>
        <authorList>
            <person name="Michael S.A."/>
            <person name="Hayman D.T.S."/>
            <person name="Gray R."/>
            <person name="Zhang J."/>
            <person name="Rogers L."/>
            <person name="Roe W.D."/>
        </authorList>
    </citation>
    <scope>NUCLEOTIDE SEQUENCE [LARGE SCALE GENOMIC DNA]</scope>
    <source>
        <strain evidence="7 8">SM868</strain>
    </source>
</reference>
<dbReference type="GO" id="GO:0030288">
    <property type="term" value="C:outer membrane-bounded periplasmic space"/>
    <property type="evidence" value="ECO:0007669"/>
    <property type="project" value="TreeGrafter"/>
</dbReference>
<name>A0A844M120_9GAMM</name>
<sequence>MKVRLPPLKKPPISPTTFPSNQTALTRHCLFKSAAFKVIQVLSVASLVLTGCDNVDGAADSTQDKPALNDSSAPSQIEALDQPDSASANPVKKSLNVVSPDWGVSATLTAMGHPPIATGDMRVWDQWVAEPKLPSSVHDLGIRYLPNAELAAQLPVDLIIDNFFYEHSRGVYGDVPAQTVMFAAQGKTAKWSDYTAPTRKLGKIIGNPAQAEQYINQSQQRINQAGAKLQQRYPAIKKFAVVQFVDANNMRMYANNSLFNTVLTKMDKQLVALGEGNEWGFVPIQMGDLTQLEPDVCLLIIKPLNPITQQQIQDSLVWQRLGYGADPSTSDTSRCMTILPPVWIYGGMASLTSLADNLASATLVGGRAHDIK</sequence>
<dbReference type="RefSeq" id="WP_083757359.1">
    <property type="nucleotide sequence ID" value="NZ_WFKQ01000004.1"/>
</dbReference>
<dbReference type="GO" id="GO:1901678">
    <property type="term" value="P:iron coordination entity transport"/>
    <property type="evidence" value="ECO:0007669"/>
    <property type="project" value="UniProtKB-ARBA"/>
</dbReference>
<evidence type="ECO:0000256" key="4">
    <source>
        <dbReference type="ARBA" id="ARBA00022496"/>
    </source>
</evidence>
<dbReference type="Proteomes" id="UP000442109">
    <property type="component" value="Unassembled WGS sequence"/>
</dbReference>
<keyword evidence="4" id="KW-0406">Ion transport</keyword>
<comment type="similarity">
    <text evidence="2">Belongs to the bacterial solute-binding protein 8 family.</text>
</comment>
<dbReference type="PANTHER" id="PTHR30532">
    <property type="entry name" value="IRON III DICITRATE-BINDING PERIPLASMIC PROTEIN"/>
    <property type="match status" value="1"/>
</dbReference>
<evidence type="ECO:0000256" key="1">
    <source>
        <dbReference type="ARBA" id="ARBA00004196"/>
    </source>
</evidence>
<proteinExistence type="inferred from homology"/>
<dbReference type="InterPro" id="IPR002491">
    <property type="entry name" value="ABC_transptr_periplasmic_BD"/>
</dbReference>
<evidence type="ECO:0000313" key="7">
    <source>
        <dbReference type="EMBL" id="MUG32370.1"/>
    </source>
</evidence>
<keyword evidence="3" id="KW-0813">Transport</keyword>
<dbReference type="Pfam" id="PF01497">
    <property type="entry name" value="Peripla_BP_2"/>
    <property type="match status" value="1"/>
</dbReference>
<protein>
    <submittedName>
        <fullName evidence="7">ABC transporter substrate-binding protein</fullName>
    </submittedName>
</protein>
<dbReference type="PANTHER" id="PTHR30532:SF1">
    <property type="entry name" value="IRON(3+)-HYDROXAMATE-BINDING PROTEIN FHUD"/>
    <property type="match status" value="1"/>
</dbReference>
<gene>
    <name evidence="7" type="ORF">GB996_06135</name>
</gene>
<dbReference type="SUPFAM" id="SSF53807">
    <property type="entry name" value="Helical backbone' metal receptor"/>
    <property type="match status" value="1"/>
</dbReference>
<feature type="domain" description="Fe/B12 periplasmic-binding" evidence="6">
    <location>
        <begin position="96"/>
        <end position="366"/>
    </location>
</feature>
<accession>A0A844M120</accession>
<keyword evidence="4" id="KW-0408">Iron</keyword>
<dbReference type="InterPro" id="IPR051313">
    <property type="entry name" value="Bact_iron-sidero_bind"/>
</dbReference>
<keyword evidence="8" id="KW-1185">Reference proteome</keyword>
<dbReference type="PROSITE" id="PS50983">
    <property type="entry name" value="FE_B12_PBP"/>
    <property type="match status" value="1"/>
</dbReference>
<evidence type="ECO:0000259" key="6">
    <source>
        <dbReference type="PROSITE" id="PS50983"/>
    </source>
</evidence>
<keyword evidence="5" id="KW-0732">Signal</keyword>
<dbReference type="Gene3D" id="3.40.50.1980">
    <property type="entry name" value="Nitrogenase molybdenum iron protein domain"/>
    <property type="match status" value="2"/>
</dbReference>
<evidence type="ECO:0000313" key="8">
    <source>
        <dbReference type="Proteomes" id="UP000442109"/>
    </source>
</evidence>
<evidence type="ECO:0000256" key="3">
    <source>
        <dbReference type="ARBA" id="ARBA00022448"/>
    </source>
</evidence>
<dbReference type="EMBL" id="WFKQ01000004">
    <property type="protein sequence ID" value="MUG32370.1"/>
    <property type="molecule type" value="Genomic_DNA"/>
</dbReference>
<evidence type="ECO:0000256" key="2">
    <source>
        <dbReference type="ARBA" id="ARBA00008814"/>
    </source>
</evidence>
<evidence type="ECO:0000256" key="5">
    <source>
        <dbReference type="ARBA" id="ARBA00022729"/>
    </source>
</evidence>
<organism evidence="7 8">
    <name type="scientific">Psychrobacter sanguinis</name>
    <dbReference type="NCBI Taxonomy" id="861445"/>
    <lineage>
        <taxon>Bacteria</taxon>
        <taxon>Pseudomonadati</taxon>
        <taxon>Pseudomonadota</taxon>
        <taxon>Gammaproteobacteria</taxon>
        <taxon>Moraxellales</taxon>
        <taxon>Moraxellaceae</taxon>
        <taxon>Psychrobacter</taxon>
    </lineage>
</organism>
<dbReference type="AlphaFoldDB" id="A0A844M120"/>
<keyword evidence="4" id="KW-0410">Iron transport</keyword>